<feature type="region of interest" description="Disordered" evidence="1">
    <location>
        <begin position="1"/>
        <end position="36"/>
    </location>
</feature>
<evidence type="ECO:0000256" key="1">
    <source>
        <dbReference type="SAM" id="MobiDB-lite"/>
    </source>
</evidence>
<sequence length="186" mass="21350">MLPPSAARTLPTSDLRSPGAAERSHSSSNTIIWDDSCPSTCPDEVLARSPVSLEPWTDLPGTFGRGLRQQSELIPLVSNSSSSPCQESSGNTCEDDSGYTREFRMQNDRKEERKERGREDDRKEERKERWREDDRKENRKERWREDDAMDEVSRRGKFGAMTSEHRTQTLERARGFCRSRLGILGN</sequence>
<evidence type="ECO:0000313" key="2">
    <source>
        <dbReference type="EMBL" id="CAB1420435.1"/>
    </source>
</evidence>
<feature type="region of interest" description="Disordered" evidence="1">
    <location>
        <begin position="74"/>
        <end position="166"/>
    </location>
</feature>
<name>A0A9N7Y6P9_PLEPL</name>
<accession>A0A9N7Y6P9</accession>
<evidence type="ECO:0000313" key="3">
    <source>
        <dbReference type="Proteomes" id="UP001153269"/>
    </source>
</evidence>
<protein>
    <submittedName>
        <fullName evidence="2">Uncharacterized protein</fullName>
    </submittedName>
</protein>
<feature type="compositionally biased region" description="Low complexity" evidence="1">
    <location>
        <begin position="78"/>
        <end position="89"/>
    </location>
</feature>
<comment type="caution">
    <text evidence="2">The sequence shown here is derived from an EMBL/GenBank/DDBJ whole genome shotgun (WGS) entry which is preliminary data.</text>
</comment>
<dbReference type="AlphaFoldDB" id="A0A9N7Y6P9"/>
<keyword evidence="3" id="KW-1185">Reference proteome</keyword>
<dbReference type="Proteomes" id="UP001153269">
    <property type="component" value="Unassembled WGS sequence"/>
</dbReference>
<dbReference type="EMBL" id="CADEAL010000453">
    <property type="protein sequence ID" value="CAB1420435.1"/>
    <property type="molecule type" value="Genomic_DNA"/>
</dbReference>
<proteinExistence type="predicted"/>
<gene>
    <name evidence="2" type="ORF">PLEPLA_LOCUS8310</name>
</gene>
<organism evidence="2 3">
    <name type="scientific">Pleuronectes platessa</name>
    <name type="common">European plaice</name>
    <dbReference type="NCBI Taxonomy" id="8262"/>
    <lineage>
        <taxon>Eukaryota</taxon>
        <taxon>Metazoa</taxon>
        <taxon>Chordata</taxon>
        <taxon>Craniata</taxon>
        <taxon>Vertebrata</taxon>
        <taxon>Euteleostomi</taxon>
        <taxon>Actinopterygii</taxon>
        <taxon>Neopterygii</taxon>
        <taxon>Teleostei</taxon>
        <taxon>Neoteleostei</taxon>
        <taxon>Acanthomorphata</taxon>
        <taxon>Carangaria</taxon>
        <taxon>Pleuronectiformes</taxon>
        <taxon>Pleuronectoidei</taxon>
        <taxon>Pleuronectidae</taxon>
        <taxon>Pleuronectes</taxon>
    </lineage>
</organism>
<reference evidence="2" key="1">
    <citation type="submission" date="2020-03" db="EMBL/GenBank/DDBJ databases">
        <authorList>
            <person name="Weist P."/>
        </authorList>
    </citation>
    <scope>NUCLEOTIDE SEQUENCE</scope>
</reference>
<feature type="compositionally biased region" description="Basic and acidic residues" evidence="1">
    <location>
        <begin position="98"/>
        <end position="154"/>
    </location>
</feature>